<dbReference type="NCBIfam" id="TIGR02174">
    <property type="entry name" value="CXXU_selWTH"/>
    <property type="match status" value="1"/>
</dbReference>
<dbReference type="InterPro" id="IPR011893">
    <property type="entry name" value="Selenoprotein_Rdx-typ"/>
</dbReference>
<evidence type="ECO:0000313" key="3">
    <source>
        <dbReference type="Proteomes" id="UP000315522"/>
    </source>
</evidence>
<dbReference type="SUPFAM" id="SSF52833">
    <property type="entry name" value="Thioredoxin-like"/>
    <property type="match status" value="1"/>
</dbReference>
<dbReference type="Proteomes" id="UP000315522">
    <property type="component" value="Unassembled WGS sequence"/>
</dbReference>
<reference evidence="2 3" key="1">
    <citation type="submission" date="2018-05" db="EMBL/GenBank/DDBJ databases">
        <title>Genome sequencing and assembly of the regulated plant pathogen Lachnellula willkommii and related sister species for the development of diagnostic species identification markers.</title>
        <authorList>
            <person name="Giroux E."/>
            <person name="Bilodeau G."/>
        </authorList>
    </citation>
    <scope>NUCLEOTIDE SEQUENCE [LARGE SCALE GENOMIC DNA]</scope>
    <source>
        <strain evidence="2 3">CBS 172.35</strain>
    </source>
</reference>
<dbReference type="Gene3D" id="3.40.30.10">
    <property type="entry name" value="Glutaredoxin"/>
    <property type="match status" value="1"/>
</dbReference>
<dbReference type="InterPro" id="IPR036249">
    <property type="entry name" value="Thioredoxin-like_sf"/>
</dbReference>
<organism evidence="2 3">
    <name type="scientific">Lachnellula willkommii</name>
    <dbReference type="NCBI Taxonomy" id="215461"/>
    <lineage>
        <taxon>Eukaryota</taxon>
        <taxon>Fungi</taxon>
        <taxon>Dikarya</taxon>
        <taxon>Ascomycota</taxon>
        <taxon>Pezizomycotina</taxon>
        <taxon>Leotiomycetes</taxon>
        <taxon>Helotiales</taxon>
        <taxon>Lachnaceae</taxon>
        <taxon>Lachnellula</taxon>
    </lineage>
</organism>
<keyword evidence="1" id="KW-0676">Redox-active center</keyword>
<evidence type="ECO:0000256" key="1">
    <source>
        <dbReference type="ARBA" id="ARBA00023284"/>
    </source>
</evidence>
<dbReference type="EMBL" id="QGML01001206">
    <property type="protein sequence ID" value="TVY89539.1"/>
    <property type="molecule type" value="Genomic_DNA"/>
</dbReference>
<dbReference type="Pfam" id="PF10262">
    <property type="entry name" value="Rdx"/>
    <property type="match status" value="1"/>
</dbReference>
<comment type="caution">
    <text evidence="2">The sequence shown here is derived from an EMBL/GenBank/DDBJ whole genome shotgun (WGS) entry which is preliminary data.</text>
</comment>
<dbReference type="PANTHER" id="PTHR36417:SF2">
    <property type="entry name" value="SELENOPROTEIN DOMAIN PROTEIN (AFU_ORTHOLOGUE AFUA_1G05220)"/>
    <property type="match status" value="1"/>
</dbReference>
<sequence>MEQPPLPRVTIQFCTQCKWMLRAAYFAQELLSTFSTSLGEVALQPSTGGTFVVHLYHANPTSIEDEPVTMQKHLLWDRKVEGGFPETKELKRRVRDIIDPSRNLGHVDGHKSKPVIPPTLFLRPKFPSS</sequence>
<gene>
    <name evidence="2" type="ORF">LAWI1_G005043</name>
</gene>
<proteinExistence type="predicted"/>
<accession>A0A559M9A6</accession>
<keyword evidence="3" id="KW-1185">Reference proteome</keyword>
<evidence type="ECO:0008006" key="4">
    <source>
        <dbReference type="Google" id="ProtNLM"/>
    </source>
</evidence>
<protein>
    <recommendedName>
        <fullName evidence="4">Selenoprotein W-like protein</fullName>
    </recommendedName>
</protein>
<name>A0A559M9A6_9HELO</name>
<evidence type="ECO:0000313" key="2">
    <source>
        <dbReference type="EMBL" id="TVY89539.1"/>
    </source>
</evidence>
<dbReference type="AlphaFoldDB" id="A0A559M9A6"/>
<feature type="non-terminal residue" evidence="2">
    <location>
        <position position="129"/>
    </location>
</feature>
<dbReference type="PANTHER" id="PTHR36417">
    <property type="entry name" value="SELENOPROTEIN DOMAIN PROTEIN (AFU_ORTHOLOGUE AFUA_1G05220)"/>
    <property type="match status" value="1"/>
</dbReference>